<name>S3IL73_9HYPH</name>
<proteinExistence type="predicted"/>
<gene>
    <name evidence="1" type="ORF">RGCCGE502_05150</name>
</gene>
<dbReference type="Proteomes" id="UP000014411">
    <property type="component" value="Unassembled WGS sequence"/>
</dbReference>
<sequence>MGRRVFIGNDAGVMKFRATNLTTIDSRYADISQLTIHEQMAPMVPKDSGVAVFNVTGSINVGLTKSYSYPPFILLKSNIGVVPGYPNLWATINPNSLVVTISTRFVHTVTWYAFDELV</sequence>
<dbReference type="HOGENOM" id="CLU_2071203_0_0_5"/>
<dbReference type="AlphaFoldDB" id="S3IL73"/>
<protein>
    <submittedName>
        <fullName evidence="1">Uncharacterized protein</fullName>
    </submittedName>
</protein>
<keyword evidence="2" id="KW-1185">Reference proteome</keyword>
<dbReference type="eggNOG" id="ENOG503129W">
    <property type="taxonomic scope" value="Bacteria"/>
</dbReference>
<evidence type="ECO:0000313" key="2">
    <source>
        <dbReference type="Proteomes" id="UP000014411"/>
    </source>
</evidence>
<reference evidence="1 2" key="1">
    <citation type="journal article" date="2012" name="J. Bacteriol.">
        <title>Genome sequence of Rhizobium grahamii CCGE502, a broad-host-range symbiont with low nodulation competitiveness in Phaseolus vulgaris.</title>
        <authorList>
            <person name="Althabegoiti M.J."/>
            <person name="Lozano L."/>
            <person name="Torres-Tejerizo G."/>
            <person name="Ormeno-Orrillo E."/>
            <person name="Rogel M.A."/>
            <person name="Gonzalez V."/>
            <person name="Martinez-Romero E."/>
        </authorList>
    </citation>
    <scope>NUCLEOTIDE SEQUENCE [LARGE SCALE GENOMIC DNA]</scope>
    <source>
        <strain evidence="1 2">CCGE 502</strain>
    </source>
</reference>
<accession>S3IL73</accession>
<dbReference type="EMBL" id="AEYE02000005">
    <property type="protein sequence ID" value="EPE99543.1"/>
    <property type="molecule type" value="Genomic_DNA"/>
</dbReference>
<dbReference type="RefSeq" id="WP_016553103.1">
    <property type="nucleotide sequence ID" value="NZ_AEYE02000005.1"/>
</dbReference>
<organism evidence="1 2">
    <name type="scientific">Rhizobium grahamii CCGE 502</name>
    <dbReference type="NCBI Taxonomy" id="990285"/>
    <lineage>
        <taxon>Bacteria</taxon>
        <taxon>Pseudomonadati</taxon>
        <taxon>Pseudomonadota</taxon>
        <taxon>Alphaproteobacteria</taxon>
        <taxon>Hyphomicrobiales</taxon>
        <taxon>Rhizobiaceae</taxon>
        <taxon>Rhizobium/Agrobacterium group</taxon>
        <taxon>Rhizobium</taxon>
    </lineage>
</organism>
<dbReference type="STRING" id="990285.RGCCGE502_05150"/>
<comment type="caution">
    <text evidence="1">The sequence shown here is derived from an EMBL/GenBank/DDBJ whole genome shotgun (WGS) entry which is preliminary data.</text>
</comment>
<evidence type="ECO:0000313" key="1">
    <source>
        <dbReference type="EMBL" id="EPE99543.1"/>
    </source>
</evidence>